<feature type="non-terminal residue" evidence="2">
    <location>
        <position position="208"/>
    </location>
</feature>
<sequence>FALWLVAGAALLERPRLWATVSLESERATEDEPLELHVELGGPGRSGPLEVGLDLPSELVAEGRSDRQRLVIRSGEVAELTIRIRPLRWGAYQLPPLTLAAQDPLSLFQFRGAAGESLGLRVYPAWERLRKLVPPARTQVFAGNRIARQHGEGLEFADIRPFVPGDRVRRVNWRVTARSGVPHVNDFHLERNADVILFIDNFTEIVSG</sequence>
<gene>
    <name evidence="2" type="ORF">B2A_05101</name>
</gene>
<evidence type="ECO:0000313" key="2">
    <source>
        <dbReference type="EMBL" id="EQD56791.1"/>
    </source>
</evidence>
<name>T1A7Z3_9ZZZZ</name>
<feature type="non-terminal residue" evidence="2">
    <location>
        <position position="1"/>
    </location>
</feature>
<dbReference type="InterPro" id="IPR002881">
    <property type="entry name" value="DUF58"/>
</dbReference>
<comment type="caution">
    <text evidence="2">The sequence shown here is derived from an EMBL/GenBank/DDBJ whole genome shotgun (WGS) entry which is preliminary data.</text>
</comment>
<dbReference type="PANTHER" id="PTHR33608">
    <property type="entry name" value="BLL2464 PROTEIN"/>
    <property type="match status" value="1"/>
</dbReference>
<dbReference type="Pfam" id="PF01882">
    <property type="entry name" value="DUF58"/>
    <property type="match status" value="1"/>
</dbReference>
<dbReference type="EMBL" id="AUZZ01003504">
    <property type="protein sequence ID" value="EQD56791.1"/>
    <property type="molecule type" value="Genomic_DNA"/>
</dbReference>
<proteinExistence type="predicted"/>
<dbReference type="AlphaFoldDB" id="T1A7Z3"/>
<dbReference type="PANTHER" id="PTHR33608:SF14">
    <property type="entry name" value="POSSIBLE CONSERVED SECRETED PROTEIN"/>
    <property type="match status" value="1"/>
</dbReference>
<evidence type="ECO:0000259" key="1">
    <source>
        <dbReference type="Pfam" id="PF01882"/>
    </source>
</evidence>
<accession>T1A7Z3</accession>
<protein>
    <submittedName>
        <fullName evidence="2">Protein containing DUF58</fullName>
    </submittedName>
</protein>
<reference evidence="2" key="1">
    <citation type="submission" date="2013-08" db="EMBL/GenBank/DDBJ databases">
        <authorList>
            <person name="Mendez C."/>
            <person name="Richter M."/>
            <person name="Ferrer M."/>
            <person name="Sanchez J."/>
        </authorList>
    </citation>
    <scope>NUCLEOTIDE SEQUENCE</scope>
</reference>
<feature type="domain" description="DUF58" evidence="1">
    <location>
        <begin position="158"/>
        <end position="202"/>
    </location>
</feature>
<reference evidence="2" key="2">
    <citation type="journal article" date="2014" name="ISME J.">
        <title>Microbial stratification in low pH oxic and suboxic macroscopic growths along an acid mine drainage.</title>
        <authorList>
            <person name="Mendez-Garcia C."/>
            <person name="Mesa V."/>
            <person name="Sprenger R.R."/>
            <person name="Richter M."/>
            <person name="Diez M.S."/>
            <person name="Solano J."/>
            <person name="Bargiela R."/>
            <person name="Golyshina O.V."/>
            <person name="Manteca A."/>
            <person name="Ramos J.L."/>
            <person name="Gallego J.R."/>
            <person name="Llorente I."/>
            <person name="Martins Dos Santos V.A."/>
            <person name="Jensen O.N."/>
            <person name="Pelaez A.I."/>
            <person name="Sanchez J."/>
            <person name="Ferrer M."/>
        </authorList>
    </citation>
    <scope>NUCLEOTIDE SEQUENCE</scope>
</reference>
<organism evidence="2">
    <name type="scientific">mine drainage metagenome</name>
    <dbReference type="NCBI Taxonomy" id="410659"/>
    <lineage>
        <taxon>unclassified sequences</taxon>
        <taxon>metagenomes</taxon>
        <taxon>ecological metagenomes</taxon>
    </lineage>
</organism>